<reference evidence="2" key="1">
    <citation type="submission" date="2018-11" db="EMBL/GenBank/DDBJ databases">
        <authorList>
            <person name="Grassa J C."/>
        </authorList>
    </citation>
    <scope>NUCLEOTIDE SEQUENCE [LARGE SCALE GENOMIC DNA]</scope>
</reference>
<evidence type="ECO:0000313" key="3">
    <source>
        <dbReference type="Proteomes" id="UP000596661"/>
    </source>
</evidence>
<dbReference type="EMBL" id="UZAU01000318">
    <property type="status" value="NOT_ANNOTATED_CDS"/>
    <property type="molecule type" value="Genomic_DNA"/>
</dbReference>
<organism evidence="2 3">
    <name type="scientific">Cannabis sativa</name>
    <name type="common">Hemp</name>
    <name type="synonym">Marijuana</name>
    <dbReference type="NCBI Taxonomy" id="3483"/>
    <lineage>
        <taxon>Eukaryota</taxon>
        <taxon>Viridiplantae</taxon>
        <taxon>Streptophyta</taxon>
        <taxon>Embryophyta</taxon>
        <taxon>Tracheophyta</taxon>
        <taxon>Spermatophyta</taxon>
        <taxon>Magnoliopsida</taxon>
        <taxon>eudicotyledons</taxon>
        <taxon>Gunneridae</taxon>
        <taxon>Pentapetalae</taxon>
        <taxon>rosids</taxon>
        <taxon>fabids</taxon>
        <taxon>Rosales</taxon>
        <taxon>Cannabaceae</taxon>
        <taxon>Cannabis</taxon>
    </lineage>
</organism>
<sequence>MSTINDTFSTNSEEYATPPLDFNGDGFNESFTEIKVENLDDDQHVEQSHHTVELSPNVHITFAQMYTKFDGVQSRISEIGKDMFDYILNTNEAMDHYFLSEQQKLEIKEKWLLEKEILMEEGKCMLIEKENMLMEKEKMLKDKEKMILENESKLDDKNNVLQSIGKEVVEDED</sequence>
<protein>
    <submittedName>
        <fullName evidence="2">Uncharacterized protein</fullName>
    </submittedName>
</protein>
<dbReference type="Gramene" id="evm.model.03.1521">
    <property type="protein sequence ID" value="cds.evm.model.03.1521"/>
    <property type="gene ID" value="evm.TU.03.1521"/>
</dbReference>
<evidence type="ECO:0000313" key="2">
    <source>
        <dbReference type="EnsemblPlants" id="cds.evm.model.03.1521"/>
    </source>
</evidence>
<accession>A0A803P5K8</accession>
<feature type="compositionally biased region" description="Polar residues" evidence="1">
    <location>
        <begin position="1"/>
        <end position="14"/>
    </location>
</feature>
<name>A0A803P5K8_CANSA</name>
<dbReference type="Proteomes" id="UP000596661">
    <property type="component" value="Chromosome 3"/>
</dbReference>
<dbReference type="AlphaFoldDB" id="A0A803P5K8"/>
<evidence type="ECO:0000256" key="1">
    <source>
        <dbReference type="SAM" id="MobiDB-lite"/>
    </source>
</evidence>
<reference evidence="2" key="2">
    <citation type="submission" date="2021-03" db="UniProtKB">
        <authorList>
            <consortium name="EnsemblPlants"/>
        </authorList>
    </citation>
    <scope>IDENTIFICATION</scope>
</reference>
<feature type="region of interest" description="Disordered" evidence="1">
    <location>
        <begin position="1"/>
        <end position="22"/>
    </location>
</feature>
<proteinExistence type="predicted"/>
<dbReference type="EnsemblPlants" id="evm.model.03.1521">
    <property type="protein sequence ID" value="cds.evm.model.03.1521"/>
    <property type="gene ID" value="evm.TU.03.1521"/>
</dbReference>
<keyword evidence="3" id="KW-1185">Reference proteome</keyword>